<keyword evidence="2" id="KW-0808">Transferase</keyword>
<dbReference type="CDD" id="cd02440">
    <property type="entry name" value="AdoMet_MTases"/>
    <property type="match status" value="1"/>
</dbReference>
<organism evidence="2 3">
    <name type="scientific">Sphingomonas lycopersici</name>
    <dbReference type="NCBI Taxonomy" id="2951807"/>
    <lineage>
        <taxon>Bacteria</taxon>
        <taxon>Pseudomonadati</taxon>
        <taxon>Pseudomonadota</taxon>
        <taxon>Alphaproteobacteria</taxon>
        <taxon>Sphingomonadales</taxon>
        <taxon>Sphingomonadaceae</taxon>
        <taxon>Sphingomonas</taxon>
    </lineage>
</organism>
<reference evidence="2" key="1">
    <citation type="submission" date="2022-06" db="EMBL/GenBank/DDBJ databases">
        <title>Sphingomonas sp. nov. isolated from rhizosphere soil of tomato.</title>
        <authorList>
            <person name="Dong H."/>
            <person name="Gao R."/>
        </authorList>
    </citation>
    <scope>NUCLEOTIDE SEQUENCE</scope>
    <source>
        <strain evidence="2">MMSM24</strain>
    </source>
</reference>
<dbReference type="RefSeq" id="WP_265270783.1">
    <property type="nucleotide sequence ID" value="NZ_JANFAV010000017.1"/>
</dbReference>
<keyword evidence="2" id="KW-0489">Methyltransferase</keyword>
<feature type="domain" description="Methyltransferase type 11" evidence="1">
    <location>
        <begin position="92"/>
        <end position="187"/>
    </location>
</feature>
<dbReference type="PANTHER" id="PTHR43464:SF23">
    <property type="entry name" value="JUVENILE HORMONE ACID O-METHYLTRANSFERASE"/>
    <property type="match status" value="1"/>
</dbReference>
<evidence type="ECO:0000313" key="2">
    <source>
        <dbReference type="EMBL" id="MCW6536957.1"/>
    </source>
</evidence>
<dbReference type="GO" id="GO:0010420">
    <property type="term" value="F:polyprenyldihydroxybenzoate methyltransferase activity"/>
    <property type="evidence" value="ECO:0007669"/>
    <property type="project" value="TreeGrafter"/>
</dbReference>
<dbReference type="InterPro" id="IPR029063">
    <property type="entry name" value="SAM-dependent_MTases_sf"/>
</dbReference>
<dbReference type="InterPro" id="IPR013216">
    <property type="entry name" value="Methyltransf_11"/>
</dbReference>
<dbReference type="EMBL" id="JANFAV010000017">
    <property type="protein sequence ID" value="MCW6536957.1"/>
    <property type="molecule type" value="Genomic_DNA"/>
</dbReference>
<sequence>MALLACPRCGGSLDPVLSCVGCGACYTATDGIPDLRLPGDARTNRVRDFYSVAPFPGYPSNATIEWLRVRATRSRFAQLLDVAIGSDARIAEIGCGTGQMSLYLATGRRRVIGADLTRESLRLAANAAQRFGIANVQFVETDLSRPGLRAEGFDVVYCSGVLHHTPDPRASFRQVARLARPGGIIVIGVYNRIARIPTRARGALARLTGQRWVPRDEILAEREDEPERHAAWLRDQYCHPEEHRHSLGEVRGWMIENDVDYLRSFPSAQLFEEDDDIGLFDAQPDYWGLEAQLAQIGWIWKLGTEGGLFVVVGRRQDHHAGRSRVDEP</sequence>
<name>A0AA42CS79_9SPHN</name>
<dbReference type="SUPFAM" id="SSF53335">
    <property type="entry name" value="S-adenosyl-L-methionine-dependent methyltransferases"/>
    <property type="match status" value="1"/>
</dbReference>
<gene>
    <name evidence="2" type="ORF">NEE01_19435</name>
</gene>
<proteinExistence type="predicted"/>
<comment type="caution">
    <text evidence="2">The sequence shown here is derived from an EMBL/GenBank/DDBJ whole genome shotgun (WGS) entry which is preliminary data.</text>
</comment>
<keyword evidence="3" id="KW-1185">Reference proteome</keyword>
<dbReference type="Proteomes" id="UP001165565">
    <property type="component" value="Unassembled WGS sequence"/>
</dbReference>
<dbReference type="SUPFAM" id="SSF158997">
    <property type="entry name" value="Trm112p-like"/>
    <property type="match status" value="1"/>
</dbReference>
<dbReference type="AlphaFoldDB" id="A0AA42CS79"/>
<evidence type="ECO:0000313" key="3">
    <source>
        <dbReference type="Proteomes" id="UP001165565"/>
    </source>
</evidence>
<evidence type="ECO:0000259" key="1">
    <source>
        <dbReference type="Pfam" id="PF08241"/>
    </source>
</evidence>
<dbReference type="GO" id="GO:0032259">
    <property type="term" value="P:methylation"/>
    <property type="evidence" value="ECO:0007669"/>
    <property type="project" value="UniProtKB-KW"/>
</dbReference>
<dbReference type="Gene3D" id="3.40.50.150">
    <property type="entry name" value="Vaccinia Virus protein VP39"/>
    <property type="match status" value="1"/>
</dbReference>
<accession>A0AA42CS79</accession>
<dbReference type="PANTHER" id="PTHR43464">
    <property type="entry name" value="METHYLTRANSFERASE"/>
    <property type="match status" value="1"/>
</dbReference>
<protein>
    <submittedName>
        <fullName evidence="2">Methyltransferase domain-containing protein</fullName>
    </submittedName>
</protein>
<dbReference type="Pfam" id="PF08241">
    <property type="entry name" value="Methyltransf_11"/>
    <property type="match status" value="1"/>
</dbReference>